<dbReference type="Proteomes" id="UP000030854">
    <property type="component" value="Unassembled WGS sequence"/>
</dbReference>
<organism evidence="2 3">
    <name type="scientific">Uncinula necator</name>
    <name type="common">Grape powdery mildew</name>
    <dbReference type="NCBI Taxonomy" id="52586"/>
    <lineage>
        <taxon>Eukaryota</taxon>
        <taxon>Fungi</taxon>
        <taxon>Dikarya</taxon>
        <taxon>Ascomycota</taxon>
        <taxon>Pezizomycotina</taxon>
        <taxon>Leotiomycetes</taxon>
        <taxon>Erysiphales</taxon>
        <taxon>Erysiphaceae</taxon>
        <taxon>Erysiphe</taxon>
    </lineage>
</organism>
<evidence type="ECO:0000256" key="1">
    <source>
        <dbReference type="SAM" id="MobiDB-lite"/>
    </source>
</evidence>
<dbReference type="PANTHER" id="PTHR15615">
    <property type="match status" value="1"/>
</dbReference>
<proteinExistence type="predicted"/>
<evidence type="ECO:0000313" key="3">
    <source>
        <dbReference type="Proteomes" id="UP000030854"/>
    </source>
</evidence>
<dbReference type="CDD" id="cd20557">
    <property type="entry name" value="CYCLIN_ScPCL1-like"/>
    <property type="match status" value="1"/>
</dbReference>
<evidence type="ECO:0000313" key="2">
    <source>
        <dbReference type="EMBL" id="KHJ30852.1"/>
    </source>
</evidence>
<dbReference type="EMBL" id="JNVN01003533">
    <property type="protein sequence ID" value="KHJ30852.1"/>
    <property type="molecule type" value="Genomic_DNA"/>
</dbReference>
<dbReference type="HOGENOM" id="CLU_013431_2_0_1"/>
<dbReference type="GO" id="GO:0000307">
    <property type="term" value="C:cyclin-dependent protein kinase holoenzyme complex"/>
    <property type="evidence" value="ECO:0007669"/>
    <property type="project" value="TreeGrafter"/>
</dbReference>
<feature type="region of interest" description="Disordered" evidence="1">
    <location>
        <begin position="336"/>
        <end position="356"/>
    </location>
</feature>
<dbReference type="GO" id="GO:0016538">
    <property type="term" value="F:cyclin-dependent protein serine/threonine kinase regulator activity"/>
    <property type="evidence" value="ECO:0007669"/>
    <property type="project" value="TreeGrafter"/>
</dbReference>
<dbReference type="GO" id="GO:0019901">
    <property type="term" value="F:protein kinase binding"/>
    <property type="evidence" value="ECO:0007669"/>
    <property type="project" value="InterPro"/>
</dbReference>
<dbReference type="OMA" id="GFKKWVT"/>
<dbReference type="Pfam" id="PF08613">
    <property type="entry name" value="Cyclin"/>
    <property type="match status" value="1"/>
</dbReference>
<feature type="compositionally biased region" description="Basic and acidic residues" evidence="1">
    <location>
        <begin position="120"/>
        <end position="137"/>
    </location>
</feature>
<feature type="compositionally biased region" description="Polar residues" evidence="1">
    <location>
        <begin position="147"/>
        <end position="160"/>
    </location>
</feature>
<dbReference type="STRING" id="52586.A0A0B1NWY0"/>
<dbReference type="GO" id="GO:0005634">
    <property type="term" value="C:nucleus"/>
    <property type="evidence" value="ECO:0007669"/>
    <property type="project" value="TreeGrafter"/>
</dbReference>
<gene>
    <name evidence="2" type="ORF">EV44_g5402</name>
</gene>
<dbReference type="AlphaFoldDB" id="A0A0B1NWY0"/>
<name>A0A0B1NWY0_UNCNE</name>
<dbReference type="Gene3D" id="1.10.472.10">
    <property type="entry name" value="Cyclin-like"/>
    <property type="match status" value="1"/>
</dbReference>
<feature type="region of interest" description="Disordered" evidence="1">
    <location>
        <begin position="120"/>
        <end position="160"/>
    </location>
</feature>
<dbReference type="PANTHER" id="PTHR15615:SF118">
    <property type="entry name" value="CYCLIN, HYPOTHETICAL (EUROFUNG)"/>
    <property type="match status" value="1"/>
</dbReference>
<feature type="compositionally biased region" description="Low complexity" evidence="1">
    <location>
        <begin position="86"/>
        <end position="97"/>
    </location>
</feature>
<keyword evidence="3" id="KW-1185">Reference proteome</keyword>
<reference evidence="2 3" key="1">
    <citation type="journal article" date="2014" name="BMC Genomics">
        <title>Adaptive genomic structural variation in the grape powdery mildew pathogen, Erysiphe necator.</title>
        <authorList>
            <person name="Jones L."/>
            <person name="Riaz S."/>
            <person name="Morales-Cruz A."/>
            <person name="Amrine K.C."/>
            <person name="McGuire B."/>
            <person name="Gubler W.D."/>
            <person name="Walker M.A."/>
            <person name="Cantu D."/>
        </authorList>
    </citation>
    <scope>NUCLEOTIDE SEQUENCE [LARGE SCALE GENOMIC DNA]</scope>
    <source>
        <strain evidence="3">c</strain>
    </source>
</reference>
<comment type="caution">
    <text evidence="2">The sequence shown here is derived from an EMBL/GenBank/DDBJ whole genome shotgun (WGS) entry which is preliminary data.</text>
</comment>
<dbReference type="InterPro" id="IPR013922">
    <property type="entry name" value="Cyclin_PHO80-like"/>
</dbReference>
<protein>
    <submittedName>
        <fullName evidence="2">Putative cyclin-like protein</fullName>
    </submittedName>
</protein>
<feature type="region of interest" description="Disordered" evidence="1">
    <location>
        <begin position="81"/>
        <end position="107"/>
    </location>
</feature>
<sequence length="599" mass="67320">MYQPAYRPTPIEYYINSAQAHDNNHNWKGLSVGTSETNFTPRPCGRDGLQTPPADGMCAAFPNYYYDLCYKDKSVYPPDNVPLKMPTPNNPAGNNPAKVINLPPLDQSKNCQEDRTHFLADQDRDKQGSSSDQEKSISEYQTRRKNTMSNSSQAKLNIPSTISKDGGNLSDFAAQITCLFWFESIETLNEAEGLVPSSGVRILRPESLPSNAFKKWISTVLATTLLTENAVILALLFIYRLKKYNPSVKGRSGSEYRLFTVALMLGNKFLDDNTYTNSTWADVSGISVQEIHVMEVEFLSNMRYSLMVSKEQWDEWHKKLRLFKYHSEAATRASVAPYSLPPMPSPPESTRASPPSKIRHSQLETSRRQWPIFGSLSMTPSLSPSYYSRKRSIDYEAGESAVKKLALPNSRRNYNTAHSLANITRNNASNLPPISTSHSSVSESEKMAYPGSTNLVLPPLGTLPPSNSNVTPEVFTNNPTSQFWMHQFIFPMPLRQSNSPQNHSSIQDIYSYNSSPASTNPGNHSGHISPSIFLRQRSSPYNPVRHVNTLLYTPPYGSIHENSVNVQEMRYRTIGRGNENLRTGVVPNWPNNMQNHHHC</sequence>
<accession>A0A0B1NWY0</accession>